<keyword evidence="2" id="KW-1185">Reference proteome</keyword>
<dbReference type="PROSITE" id="PS51257">
    <property type="entry name" value="PROKAR_LIPOPROTEIN"/>
    <property type="match status" value="1"/>
</dbReference>
<gene>
    <name evidence="1" type="ORF">ATC1_12352</name>
</gene>
<dbReference type="RefSeq" id="WP_152024217.1">
    <property type="nucleotide sequence ID" value="NZ_DF968180.1"/>
</dbReference>
<dbReference type="AlphaFoldDB" id="A0A0K8PAY9"/>
<protein>
    <recommendedName>
        <fullName evidence="3">Lipoprotein</fullName>
    </recommendedName>
</protein>
<evidence type="ECO:0000313" key="2">
    <source>
        <dbReference type="Proteomes" id="UP000053370"/>
    </source>
</evidence>
<accession>A0A0K8PAY9</accession>
<dbReference type="EMBL" id="DF968180">
    <property type="protein sequence ID" value="GAP39816.1"/>
    <property type="molecule type" value="Genomic_DNA"/>
</dbReference>
<sequence length="254" mass="28842">MKKKIRFYWLWLILAFSACQYVEKVPEIPTLTNLPTFTELPTLTLLPTYTSFPDDSENVNLANTVDAENLSLRTPLPTYTAFPTLSPYPTPIAQNVYITVTPYKTPTALIPSEIEQEFPCGGKISFAFSYMNPKIQRTLTERFPVGSFLLLQVKLRSLDGSTIPPLQSESFQLYGSLWGRDVRFDLDRSNSDYANSRWSTPDLNTSIGTNSIYTFLVFDINPETQNFELEFSPIPKDSESAICKLKIPLPKVIR</sequence>
<name>A0A0K8PAY9_9CHLR</name>
<dbReference type="Proteomes" id="UP000053370">
    <property type="component" value="Unassembled WGS sequence"/>
</dbReference>
<evidence type="ECO:0008006" key="3">
    <source>
        <dbReference type="Google" id="ProtNLM"/>
    </source>
</evidence>
<evidence type="ECO:0000313" key="1">
    <source>
        <dbReference type="EMBL" id="GAP39816.1"/>
    </source>
</evidence>
<reference evidence="1" key="1">
    <citation type="journal article" date="2015" name="Genome Announc.">
        <title>Draft Genome Sequence of Anaerolineae Strain TC1, a Novel Isolate from a Methanogenic Wastewater Treatment System.</title>
        <authorList>
            <person name="Matsuura N."/>
            <person name="Tourlousse D.M."/>
            <person name="Sun L."/>
            <person name="Toyonaga M."/>
            <person name="Kuroda K."/>
            <person name="Ohashi A."/>
            <person name="Cruz R."/>
            <person name="Yamaguchi T."/>
            <person name="Sekiguchi Y."/>
        </authorList>
    </citation>
    <scope>NUCLEOTIDE SEQUENCE [LARGE SCALE GENOMIC DNA]</scope>
    <source>
        <strain evidence="1">TC1</strain>
    </source>
</reference>
<organism evidence="1">
    <name type="scientific">Flexilinea flocculi</name>
    <dbReference type="NCBI Taxonomy" id="1678840"/>
    <lineage>
        <taxon>Bacteria</taxon>
        <taxon>Bacillati</taxon>
        <taxon>Chloroflexota</taxon>
        <taxon>Anaerolineae</taxon>
        <taxon>Anaerolineales</taxon>
        <taxon>Anaerolineaceae</taxon>
        <taxon>Flexilinea</taxon>
    </lineage>
</organism>
<proteinExistence type="predicted"/>